<organism evidence="1 2">
    <name type="scientific">Rhizobium phaseoli</name>
    <dbReference type="NCBI Taxonomy" id="396"/>
    <lineage>
        <taxon>Bacteria</taxon>
        <taxon>Pseudomonadati</taxon>
        <taxon>Pseudomonadota</taxon>
        <taxon>Alphaproteobacteria</taxon>
        <taxon>Hyphomicrobiales</taxon>
        <taxon>Rhizobiaceae</taxon>
        <taxon>Rhizobium/Agrobacterium group</taxon>
        <taxon>Rhizobium</taxon>
    </lineage>
</organism>
<accession>A0A7K3UHW1</accession>
<sequence>MLCDLAHNFPPKIAQFLERDRGLKRNFREESVTDMLMFSLVGLRPFGVSVDFPDEPTTGGDMEWVFAAPRDINGGRYLRIILQAKRAQFSNTKGGYWYYQHLDHEKGKQANTLVSHASGRPGGMSTPPLYIFYHPNSALSPKTASSLPAVDGVNLVFAHQVAPVVAGGCARKDKTVEAWRGSFMRLSDILCWPFVSVPPPPGPAGSIGFQIIGGPARRLPFTPSFHPDVVAARLQRRLETAGGKFPLPADLIRRVSAAEGIPDDLQRAIEGNVTLADRKELVRPRVIFTTQMSREHPSYVRAVRRG</sequence>
<dbReference type="Proteomes" id="UP000471753">
    <property type="component" value="Unassembled WGS sequence"/>
</dbReference>
<reference evidence="1 2" key="1">
    <citation type="submission" date="2019-12" db="EMBL/GenBank/DDBJ databases">
        <title>Rhizobium genotypes associated with high levels of biological nitrogen fixation by grain legumes in a temperate-maritime cropping system.</title>
        <authorList>
            <person name="Maluk M."/>
            <person name="Francesc Ferrando Molina F."/>
            <person name="Lopez Del Egido L."/>
            <person name="Lafos M."/>
            <person name="Langarica-Fuentes A."/>
            <person name="Gebre Yohannes G."/>
            <person name="Young M.W."/>
            <person name="Martin P."/>
            <person name="Gantlett R."/>
            <person name="Kenicer G."/>
            <person name="Hawes C."/>
            <person name="Begg G.S."/>
            <person name="Quilliam R.S."/>
            <person name="Squire G.R."/>
            <person name="Poole P.S."/>
            <person name="Young P.W."/>
            <person name="Iannetta P.M."/>
            <person name="James E.K."/>
        </authorList>
    </citation>
    <scope>NUCLEOTIDE SEQUENCE [LARGE SCALE GENOMIC DNA]</scope>
    <source>
        <strain evidence="1 2">JHI366</strain>
    </source>
</reference>
<name>A0A7K3UHW1_9HYPH</name>
<comment type="caution">
    <text evidence="1">The sequence shown here is derived from an EMBL/GenBank/DDBJ whole genome shotgun (WGS) entry which is preliminary data.</text>
</comment>
<proteinExistence type="predicted"/>
<dbReference type="EMBL" id="WUFT01000012">
    <property type="protein sequence ID" value="NEJ72824.1"/>
    <property type="molecule type" value="Genomic_DNA"/>
</dbReference>
<evidence type="ECO:0000313" key="1">
    <source>
        <dbReference type="EMBL" id="NEJ72824.1"/>
    </source>
</evidence>
<gene>
    <name evidence="1" type="ORF">GR197_20165</name>
</gene>
<evidence type="ECO:0000313" key="2">
    <source>
        <dbReference type="Proteomes" id="UP000471753"/>
    </source>
</evidence>
<dbReference type="RefSeq" id="WP_164012679.1">
    <property type="nucleotide sequence ID" value="NZ_WUFT01000012.1"/>
</dbReference>
<dbReference type="AlphaFoldDB" id="A0A7K3UHW1"/>
<dbReference type="InterPro" id="IPR046723">
    <property type="entry name" value="DUF6615"/>
</dbReference>
<protein>
    <submittedName>
        <fullName evidence="1">Uncharacterized protein</fullName>
    </submittedName>
</protein>
<dbReference type="Pfam" id="PF20320">
    <property type="entry name" value="DUF6615"/>
    <property type="match status" value="1"/>
</dbReference>